<dbReference type="EMBL" id="GBRH01233059">
    <property type="protein sequence ID" value="JAD64836.1"/>
    <property type="molecule type" value="Transcribed_RNA"/>
</dbReference>
<dbReference type="AlphaFoldDB" id="A0A0A9BN77"/>
<organism evidence="2">
    <name type="scientific">Arundo donax</name>
    <name type="common">Giant reed</name>
    <name type="synonym">Donax arundinaceus</name>
    <dbReference type="NCBI Taxonomy" id="35708"/>
    <lineage>
        <taxon>Eukaryota</taxon>
        <taxon>Viridiplantae</taxon>
        <taxon>Streptophyta</taxon>
        <taxon>Embryophyta</taxon>
        <taxon>Tracheophyta</taxon>
        <taxon>Spermatophyta</taxon>
        <taxon>Magnoliopsida</taxon>
        <taxon>Liliopsida</taxon>
        <taxon>Poales</taxon>
        <taxon>Poaceae</taxon>
        <taxon>PACMAD clade</taxon>
        <taxon>Arundinoideae</taxon>
        <taxon>Arundineae</taxon>
        <taxon>Arundo</taxon>
    </lineage>
</organism>
<evidence type="ECO:0000313" key="2">
    <source>
        <dbReference type="EMBL" id="JAD64836.1"/>
    </source>
</evidence>
<evidence type="ECO:0000256" key="1">
    <source>
        <dbReference type="SAM" id="MobiDB-lite"/>
    </source>
</evidence>
<sequence>MPSFTSTPRKSKSSNHDDNDLT</sequence>
<accession>A0A0A9BN77</accession>
<name>A0A0A9BN77_ARUDO</name>
<proteinExistence type="predicted"/>
<reference evidence="2" key="2">
    <citation type="journal article" date="2015" name="Data Brief">
        <title>Shoot transcriptome of the giant reed, Arundo donax.</title>
        <authorList>
            <person name="Barrero R.A."/>
            <person name="Guerrero F.D."/>
            <person name="Moolhuijzen P."/>
            <person name="Goolsby J.A."/>
            <person name="Tidwell J."/>
            <person name="Bellgard S.E."/>
            <person name="Bellgard M.I."/>
        </authorList>
    </citation>
    <scope>NUCLEOTIDE SEQUENCE</scope>
    <source>
        <tissue evidence="2">Shoot tissue taken approximately 20 cm above the soil surface</tissue>
    </source>
</reference>
<feature type="region of interest" description="Disordered" evidence="1">
    <location>
        <begin position="1"/>
        <end position="22"/>
    </location>
</feature>
<reference evidence="2" key="1">
    <citation type="submission" date="2014-09" db="EMBL/GenBank/DDBJ databases">
        <authorList>
            <person name="Magalhaes I.L.F."/>
            <person name="Oliveira U."/>
            <person name="Santos F.R."/>
            <person name="Vidigal T.H.D.A."/>
            <person name="Brescovit A.D."/>
            <person name="Santos A.J."/>
        </authorList>
    </citation>
    <scope>NUCLEOTIDE SEQUENCE</scope>
    <source>
        <tissue evidence="2">Shoot tissue taken approximately 20 cm above the soil surface</tissue>
    </source>
</reference>
<protein>
    <submittedName>
        <fullName evidence="2">Uncharacterized protein</fullName>
    </submittedName>
</protein>